<sequence>MSSELEQKRHEFFKKLMSHNLTTYFITFHPTEAPKFGLVKRPIFTNEPTPLAIPYKWEYPTLRKLLYELSELLRPEEAERRQVQLVNPGLKELPYVGVIAIAPTIFAAIQLVKSGEVAPSHYHTPNAFRLILEAPPDGAYTIVNGRRIIMHRGDVVLTPSWSWHDHRNEGESDVIWLDGLDAPLIWYMGGIFYKNYAEVYKMDKQPITHTQDDILATYGSGLKPEKDDIGVYNPLLYYPYSKAKEGLSRLSEKESKADEAEGTVLRYINPLNGEDAFPTMALKIRLLKPKSETFAIRKTEHIVFVGIEGNGIIEVGNEKFNMKPNDIVIVPPWHKYRIVNNEEKPLILFSYSDEPLFKKVGIYREELTK</sequence>
<proteinExistence type="predicted"/>
<dbReference type="CDD" id="cd02216">
    <property type="entry name" value="cupin_GDO-like_N"/>
    <property type="match status" value="1"/>
</dbReference>
<evidence type="ECO:0000259" key="3">
    <source>
        <dbReference type="Pfam" id="PF07883"/>
    </source>
</evidence>
<dbReference type="InterPro" id="IPR014710">
    <property type="entry name" value="RmlC-like_jellyroll"/>
</dbReference>
<dbReference type="PANTHER" id="PTHR41517:SF1">
    <property type="entry name" value="CUPIN"/>
    <property type="match status" value="1"/>
</dbReference>
<accession>A0AAX4L3H8</accession>
<gene>
    <name evidence="4" type="ORF">V6M85_03625</name>
</gene>
<dbReference type="Proteomes" id="UP001432202">
    <property type="component" value="Chromosome"/>
</dbReference>
<dbReference type="InterPro" id="IPR011051">
    <property type="entry name" value="RmlC_Cupin_sf"/>
</dbReference>
<dbReference type="SUPFAM" id="SSF51182">
    <property type="entry name" value="RmlC-like cupins"/>
    <property type="match status" value="1"/>
</dbReference>
<dbReference type="InterPro" id="IPR047183">
    <property type="entry name" value="GDO-like"/>
</dbReference>
<dbReference type="EMBL" id="CP146016">
    <property type="protein sequence ID" value="WWQ61182.1"/>
    <property type="molecule type" value="Genomic_DNA"/>
</dbReference>
<protein>
    <submittedName>
        <fullName evidence="4">Cupin domain-containing protein</fullName>
    </submittedName>
</protein>
<evidence type="ECO:0000256" key="2">
    <source>
        <dbReference type="ARBA" id="ARBA00023002"/>
    </source>
</evidence>
<feature type="domain" description="Cupin type-2" evidence="3">
    <location>
        <begin position="300"/>
        <end position="349"/>
    </location>
</feature>
<keyword evidence="1" id="KW-0223">Dioxygenase</keyword>
<name>A0AAX4L3H8_9CREN</name>
<organism evidence="4 5">
    <name type="scientific">Sulfolobus tengchongensis</name>
    <dbReference type="NCBI Taxonomy" id="207809"/>
    <lineage>
        <taxon>Archaea</taxon>
        <taxon>Thermoproteota</taxon>
        <taxon>Thermoprotei</taxon>
        <taxon>Sulfolobales</taxon>
        <taxon>Sulfolobaceae</taxon>
        <taxon>Sulfolobus</taxon>
    </lineage>
</organism>
<dbReference type="Gene3D" id="2.60.120.10">
    <property type="entry name" value="Jelly Rolls"/>
    <property type="match status" value="1"/>
</dbReference>
<dbReference type="Pfam" id="PF07883">
    <property type="entry name" value="Cupin_2"/>
    <property type="match status" value="2"/>
</dbReference>
<dbReference type="GeneID" id="89335827"/>
<evidence type="ECO:0000313" key="5">
    <source>
        <dbReference type="Proteomes" id="UP001432202"/>
    </source>
</evidence>
<keyword evidence="5" id="KW-1185">Reference proteome</keyword>
<keyword evidence="2" id="KW-0560">Oxidoreductase</keyword>
<dbReference type="PANTHER" id="PTHR41517">
    <property type="entry name" value="1,2-DIOXYGENASE PROTEIN-RELATED"/>
    <property type="match status" value="1"/>
</dbReference>
<evidence type="ECO:0000313" key="4">
    <source>
        <dbReference type="EMBL" id="WWQ61182.1"/>
    </source>
</evidence>
<dbReference type="AlphaFoldDB" id="A0AAX4L3H8"/>
<dbReference type="CDD" id="cd06992">
    <property type="entry name" value="cupin_GDO-like_C"/>
    <property type="match status" value="1"/>
</dbReference>
<dbReference type="RefSeq" id="WP_338603093.1">
    <property type="nucleotide sequence ID" value="NZ_CP146016.1"/>
</dbReference>
<dbReference type="InterPro" id="IPR013096">
    <property type="entry name" value="Cupin_2"/>
</dbReference>
<dbReference type="GO" id="GO:0051213">
    <property type="term" value="F:dioxygenase activity"/>
    <property type="evidence" value="ECO:0007669"/>
    <property type="project" value="UniProtKB-KW"/>
</dbReference>
<feature type="domain" description="Cupin type-2" evidence="3">
    <location>
        <begin position="110"/>
        <end position="178"/>
    </location>
</feature>
<evidence type="ECO:0000256" key="1">
    <source>
        <dbReference type="ARBA" id="ARBA00022964"/>
    </source>
</evidence>
<reference evidence="4 5" key="1">
    <citation type="submission" date="2024-02" db="EMBL/GenBank/DDBJ databases">
        <title>STSV induces naive adaptation in Sulfolobus.</title>
        <authorList>
            <person name="Xiang X."/>
            <person name="Song M."/>
        </authorList>
    </citation>
    <scope>NUCLEOTIDE SEQUENCE [LARGE SCALE GENOMIC DNA]</scope>
    <source>
        <strain evidence="4 5">RT2</strain>
    </source>
</reference>